<dbReference type="AlphaFoldDB" id="A0A563U5I3"/>
<dbReference type="Gene3D" id="3.40.630.30">
    <property type="match status" value="1"/>
</dbReference>
<proteinExistence type="predicted"/>
<accession>A0A563U5I3</accession>
<dbReference type="GO" id="GO:0016747">
    <property type="term" value="F:acyltransferase activity, transferring groups other than amino-acyl groups"/>
    <property type="evidence" value="ECO:0007669"/>
    <property type="project" value="InterPro"/>
</dbReference>
<evidence type="ECO:0000313" key="3">
    <source>
        <dbReference type="Proteomes" id="UP000320042"/>
    </source>
</evidence>
<dbReference type="PANTHER" id="PTHR43792">
    <property type="entry name" value="GNAT FAMILY, PUTATIVE (AFU_ORTHOLOGUE AFUA_3G00765)-RELATED-RELATED"/>
    <property type="match status" value="1"/>
</dbReference>
<dbReference type="PROSITE" id="PS51186">
    <property type="entry name" value="GNAT"/>
    <property type="match status" value="1"/>
</dbReference>
<dbReference type="SUPFAM" id="SSF55729">
    <property type="entry name" value="Acyl-CoA N-acyltransferases (Nat)"/>
    <property type="match status" value="1"/>
</dbReference>
<evidence type="ECO:0000313" key="2">
    <source>
        <dbReference type="EMBL" id="TWR26562.1"/>
    </source>
</evidence>
<keyword evidence="3" id="KW-1185">Reference proteome</keyword>
<comment type="caution">
    <text evidence="2">The sequence shown here is derived from an EMBL/GenBank/DDBJ whole genome shotgun (WGS) entry which is preliminary data.</text>
</comment>
<gene>
    <name evidence="2" type="ORF">FPZ43_14775</name>
</gene>
<dbReference type="InterPro" id="IPR051531">
    <property type="entry name" value="N-acetyltransferase"/>
</dbReference>
<dbReference type="Pfam" id="PF13302">
    <property type="entry name" value="Acetyltransf_3"/>
    <property type="match status" value="1"/>
</dbReference>
<dbReference type="EMBL" id="VOEJ01000007">
    <property type="protein sequence ID" value="TWR26562.1"/>
    <property type="molecule type" value="Genomic_DNA"/>
</dbReference>
<keyword evidence="2" id="KW-0808">Transferase</keyword>
<organism evidence="2 3">
    <name type="scientific">Mucilaginibacter pallidiroseus</name>
    <dbReference type="NCBI Taxonomy" id="2599295"/>
    <lineage>
        <taxon>Bacteria</taxon>
        <taxon>Pseudomonadati</taxon>
        <taxon>Bacteroidota</taxon>
        <taxon>Sphingobacteriia</taxon>
        <taxon>Sphingobacteriales</taxon>
        <taxon>Sphingobacteriaceae</taxon>
        <taxon>Mucilaginibacter</taxon>
    </lineage>
</organism>
<evidence type="ECO:0000259" key="1">
    <source>
        <dbReference type="PROSITE" id="PS51186"/>
    </source>
</evidence>
<dbReference type="OrthoDB" id="9798081at2"/>
<sequence length="173" mass="19451">MAQSENLILRQFTHTDDAFIYDLLNTPTWQEFIGNFQINELADALAYINNVPLTYYTKHGFGPWLVALKTGEPIGMCGLFKRDYLDQPDLGFAFLPGYAGKGLAYESCLAVLDYAVKHFNLTTLYATTSQNNLRSQNLLKRCGFGFEGEITVNDMGRLSLYKLSLQKNNAAVI</sequence>
<name>A0A563U5I3_9SPHI</name>
<dbReference type="InterPro" id="IPR016181">
    <property type="entry name" value="Acyl_CoA_acyltransferase"/>
</dbReference>
<feature type="domain" description="N-acetyltransferase" evidence="1">
    <location>
        <begin position="7"/>
        <end position="170"/>
    </location>
</feature>
<reference evidence="2 3" key="1">
    <citation type="submission" date="2019-07" db="EMBL/GenBank/DDBJ databases">
        <authorList>
            <person name="Kim J."/>
        </authorList>
    </citation>
    <scope>NUCLEOTIDE SEQUENCE [LARGE SCALE GENOMIC DNA]</scope>
    <source>
        <strain evidence="3">dk17</strain>
    </source>
</reference>
<dbReference type="PANTHER" id="PTHR43792:SF1">
    <property type="entry name" value="N-ACETYLTRANSFERASE DOMAIN-CONTAINING PROTEIN"/>
    <property type="match status" value="1"/>
</dbReference>
<protein>
    <submittedName>
        <fullName evidence="2">GNAT family N-acetyltransferase</fullName>
    </submittedName>
</protein>
<dbReference type="Proteomes" id="UP000320042">
    <property type="component" value="Unassembled WGS sequence"/>
</dbReference>
<dbReference type="InterPro" id="IPR000182">
    <property type="entry name" value="GNAT_dom"/>
</dbReference>